<keyword evidence="3" id="KW-1185">Reference proteome</keyword>
<dbReference type="RefSeq" id="WP_114811338.1">
    <property type="nucleotide sequence ID" value="NZ_CP139965.1"/>
</dbReference>
<proteinExistence type="predicted"/>
<feature type="signal peptide" evidence="1">
    <location>
        <begin position="1"/>
        <end position="21"/>
    </location>
</feature>
<name>A0ABZ0WKY6_9BURK</name>
<protein>
    <submittedName>
        <fullName evidence="2">Uncharacterized protein</fullName>
    </submittedName>
</protein>
<dbReference type="EMBL" id="CP139965">
    <property type="protein sequence ID" value="WQD78008.1"/>
    <property type="molecule type" value="Genomic_DNA"/>
</dbReference>
<accession>A0ABZ0WKY6</accession>
<keyword evidence="1" id="KW-0732">Signal</keyword>
<organism evidence="2 3">
    <name type="scientific">Paraburkholderia kururiensis</name>
    <dbReference type="NCBI Taxonomy" id="984307"/>
    <lineage>
        <taxon>Bacteria</taxon>
        <taxon>Pseudomonadati</taxon>
        <taxon>Pseudomonadota</taxon>
        <taxon>Betaproteobacteria</taxon>
        <taxon>Burkholderiales</taxon>
        <taxon>Burkholderiaceae</taxon>
        <taxon>Paraburkholderia</taxon>
    </lineage>
</organism>
<gene>
    <name evidence="2" type="ORF">U0042_29005</name>
</gene>
<sequence length="189" mass="19984">MRTSHAAVLLALCLTPLVAHGDDPTSRAPANNAAVLKVFDAQGRYVGPLVAFDNEPVATVIEVNGAVIVVPLSRLYTDDQFSSTQYEWASSFFPSTYYPTSDCSGPPFISGDAPVRPAVTLRSGSVATTYIAADTPSSTLTLHSYGQPGSCSTLGSSPSVPPVITEEGWTPASTYPLTQNYPEPLTVHY</sequence>
<dbReference type="Proteomes" id="UP001325479">
    <property type="component" value="Chromosome"/>
</dbReference>
<feature type="chain" id="PRO_5045663217" evidence="1">
    <location>
        <begin position="22"/>
        <end position="189"/>
    </location>
</feature>
<reference evidence="2 3" key="1">
    <citation type="submission" date="2023-12" db="EMBL/GenBank/DDBJ databases">
        <title>Genome sequencing and assembly of bacterial species from a model synthetic community.</title>
        <authorList>
            <person name="Hogle S.L."/>
        </authorList>
    </citation>
    <scope>NUCLEOTIDE SEQUENCE [LARGE SCALE GENOMIC DNA]</scope>
    <source>
        <strain evidence="2 3">HAMBI 2494</strain>
    </source>
</reference>
<evidence type="ECO:0000256" key="1">
    <source>
        <dbReference type="SAM" id="SignalP"/>
    </source>
</evidence>
<evidence type="ECO:0000313" key="3">
    <source>
        <dbReference type="Proteomes" id="UP001325479"/>
    </source>
</evidence>
<evidence type="ECO:0000313" key="2">
    <source>
        <dbReference type="EMBL" id="WQD78008.1"/>
    </source>
</evidence>